<organism evidence="2 3">
    <name type="scientific">Enterobacter agglomerans</name>
    <name type="common">Erwinia herbicola</name>
    <name type="synonym">Pantoea agglomerans</name>
    <dbReference type="NCBI Taxonomy" id="549"/>
    <lineage>
        <taxon>Bacteria</taxon>
        <taxon>Pseudomonadati</taxon>
        <taxon>Pseudomonadota</taxon>
        <taxon>Gammaproteobacteria</taxon>
        <taxon>Enterobacterales</taxon>
        <taxon>Erwiniaceae</taxon>
        <taxon>Pantoea</taxon>
        <taxon>Pantoea agglomerans group</taxon>
    </lineage>
</organism>
<evidence type="ECO:0000256" key="1">
    <source>
        <dbReference type="SAM" id="MobiDB-lite"/>
    </source>
</evidence>
<sequence>KTLYSAERPSFSELEEHVRNAKNPAKQTSDEAS</sequence>
<dbReference type="AlphaFoldDB" id="A0A7X2SXK2"/>
<accession>A0A7X2SXK2</accession>
<name>A0A7X2SXK2_ENTAG</name>
<proteinExistence type="predicted"/>
<reference evidence="2 3" key="1">
    <citation type="submission" date="2019-11" db="EMBL/GenBank/DDBJ databases">
        <title>Draft Genome Sequence of Plant Growth-Promoting Rhizosphere-Associated Bacteria.</title>
        <authorList>
            <person name="Vasilyev I.Y."/>
            <person name="Radchenko V."/>
            <person name="Ilnitskaya E.V."/>
        </authorList>
    </citation>
    <scope>NUCLEOTIDE SEQUENCE [LARGE SCALE GENOMIC DNA]</scope>
    <source>
        <strain evidence="2 3">VRA_MhP_f</strain>
    </source>
</reference>
<evidence type="ECO:0000313" key="2">
    <source>
        <dbReference type="EMBL" id="MSE17748.1"/>
    </source>
</evidence>
<dbReference type="EMBL" id="WKLC01001347">
    <property type="protein sequence ID" value="MSE17748.1"/>
    <property type="molecule type" value="Genomic_DNA"/>
</dbReference>
<keyword evidence="2" id="KW-0282">Flagellum</keyword>
<keyword evidence="2" id="KW-0966">Cell projection</keyword>
<evidence type="ECO:0000313" key="3">
    <source>
        <dbReference type="Proteomes" id="UP000461948"/>
    </source>
</evidence>
<feature type="region of interest" description="Disordered" evidence="1">
    <location>
        <begin position="1"/>
        <end position="33"/>
    </location>
</feature>
<protein>
    <submittedName>
        <fullName evidence="2">Flagellar motor stator protein MotA</fullName>
    </submittedName>
</protein>
<keyword evidence="2" id="KW-0969">Cilium</keyword>
<feature type="non-terminal residue" evidence="2">
    <location>
        <position position="1"/>
    </location>
</feature>
<gene>
    <name evidence="2" type="ORF">GKC49_22370</name>
</gene>
<comment type="caution">
    <text evidence="2">The sequence shown here is derived from an EMBL/GenBank/DDBJ whole genome shotgun (WGS) entry which is preliminary data.</text>
</comment>
<dbReference type="Proteomes" id="UP000461948">
    <property type="component" value="Unassembled WGS sequence"/>
</dbReference>